<keyword evidence="2" id="KW-1185">Reference proteome</keyword>
<protein>
    <submittedName>
        <fullName evidence="1">Uncharacterized protein</fullName>
    </submittedName>
</protein>
<comment type="caution">
    <text evidence="1">The sequence shown here is derived from an EMBL/GenBank/DDBJ whole genome shotgun (WGS) entry which is preliminary data.</text>
</comment>
<organism evidence="1 2">
    <name type="scientific">Silurus asotus</name>
    <name type="common">Amur catfish</name>
    <name type="synonym">Parasilurus asotus</name>
    <dbReference type="NCBI Taxonomy" id="30991"/>
    <lineage>
        <taxon>Eukaryota</taxon>
        <taxon>Metazoa</taxon>
        <taxon>Chordata</taxon>
        <taxon>Craniata</taxon>
        <taxon>Vertebrata</taxon>
        <taxon>Euteleostomi</taxon>
        <taxon>Actinopterygii</taxon>
        <taxon>Neopterygii</taxon>
        <taxon>Teleostei</taxon>
        <taxon>Ostariophysi</taxon>
        <taxon>Siluriformes</taxon>
        <taxon>Siluridae</taxon>
        <taxon>Silurus</taxon>
    </lineage>
</organism>
<evidence type="ECO:0000313" key="2">
    <source>
        <dbReference type="Proteomes" id="UP001205998"/>
    </source>
</evidence>
<dbReference type="EMBL" id="MU551526">
    <property type="protein sequence ID" value="KAI5626895.1"/>
    <property type="molecule type" value="Genomic_DNA"/>
</dbReference>
<accession>A0AAD5B3B1</accession>
<feature type="non-terminal residue" evidence="1">
    <location>
        <position position="84"/>
    </location>
</feature>
<gene>
    <name evidence="1" type="ORF">C0J50_13393</name>
</gene>
<sequence>MKHSFPFLSEITACLLKMRVSARRRACAVFIKMQPSMIALITRPTMFCMISTMTADTHSSVIMRPPNPIVTCTSMENRKAEENE</sequence>
<dbReference type="Proteomes" id="UP001205998">
    <property type="component" value="Unassembled WGS sequence"/>
</dbReference>
<name>A0AAD5B3B1_SILAS</name>
<dbReference type="AlphaFoldDB" id="A0AAD5B3B1"/>
<reference evidence="1" key="1">
    <citation type="submission" date="2018-07" db="EMBL/GenBank/DDBJ databases">
        <title>Comparative genomics of catfishes provides insights into carnivory and benthic adaptation.</title>
        <authorList>
            <person name="Zhang Y."/>
            <person name="Wang D."/>
            <person name="Peng Z."/>
            <person name="Zheng S."/>
            <person name="Shao F."/>
            <person name="Tao W."/>
        </authorList>
    </citation>
    <scope>NUCLEOTIDE SEQUENCE</scope>
    <source>
        <strain evidence="1">Chongqing</strain>
    </source>
</reference>
<proteinExistence type="predicted"/>
<evidence type="ECO:0000313" key="1">
    <source>
        <dbReference type="EMBL" id="KAI5626895.1"/>
    </source>
</evidence>